<evidence type="ECO:0000256" key="1">
    <source>
        <dbReference type="SAM" id="Coils"/>
    </source>
</evidence>
<proteinExistence type="predicted"/>
<reference evidence="3" key="1">
    <citation type="submission" date="2022-11" db="UniProtKB">
        <authorList>
            <consortium name="WormBaseParasite"/>
        </authorList>
    </citation>
    <scope>IDENTIFICATION</scope>
</reference>
<dbReference type="Proteomes" id="UP000887540">
    <property type="component" value="Unplaced"/>
</dbReference>
<name>A0A914BUG3_9BILA</name>
<organism evidence="2 3">
    <name type="scientific">Acrobeloides nanus</name>
    <dbReference type="NCBI Taxonomy" id="290746"/>
    <lineage>
        <taxon>Eukaryota</taxon>
        <taxon>Metazoa</taxon>
        <taxon>Ecdysozoa</taxon>
        <taxon>Nematoda</taxon>
        <taxon>Chromadorea</taxon>
        <taxon>Rhabditida</taxon>
        <taxon>Tylenchina</taxon>
        <taxon>Cephalobomorpha</taxon>
        <taxon>Cephaloboidea</taxon>
        <taxon>Cephalobidae</taxon>
        <taxon>Acrobeloides</taxon>
    </lineage>
</organism>
<keyword evidence="2" id="KW-1185">Reference proteome</keyword>
<evidence type="ECO:0000313" key="2">
    <source>
        <dbReference type="Proteomes" id="UP000887540"/>
    </source>
</evidence>
<sequence length="97" mass="11380">MCRTSNIIESEELSVFEPIEEKKSLMQGIDHWLQHVNANRIRNEALVKKLEQYIAELESNYDFLEEMNRQLQSQFPCTLQADVSQESEIEDSSQESE</sequence>
<feature type="coiled-coil region" evidence="1">
    <location>
        <begin position="47"/>
        <end position="74"/>
    </location>
</feature>
<evidence type="ECO:0000313" key="3">
    <source>
        <dbReference type="WBParaSite" id="ACRNAN_Path_1019.g3911.t1"/>
    </source>
</evidence>
<dbReference type="AlphaFoldDB" id="A0A914BUG3"/>
<accession>A0A914BUG3</accession>
<dbReference type="WBParaSite" id="ACRNAN_Path_1019.g3911.t1">
    <property type="protein sequence ID" value="ACRNAN_Path_1019.g3911.t1"/>
    <property type="gene ID" value="ACRNAN_Path_1019.g3911"/>
</dbReference>
<protein>
    <submittedName>
        <fullName evidence="3">Uncharacterized protein</fullName>
    </submittedName>
</protein>
<keyword evidence="1" id="KW-0175">Coiled coil</keyword>